<name>A0A448L667_9BACT</name>
<gene>
    <name evidence="2" type="ORF">NCTC13071_01483</name>
</gene>
<dbReference type="RefSeq" id="WP_004375106.1">
    <property type="nucleotide sequence ID" value="NZ_CAJPPY010000011.1"/>
</dbReference>
<evidence type="ECO:0000313" key="2">
    <source>
        <dbReference type="EMBL" id="VEH15479.1"/>
    </source>
</evidence>
<keyword evidence="1" id="KW-1133">Transmembrane helix</keyword>
<sequence>MYFTGIIIALSTFLIIGIFHPIVVKTEYYFGTRFWFVFLILGIISIVGSLCVAHIIWSSLLGVLGASLLWSIGELFEQKKRVEKGWFPRREKK</sequence>
<reference evidence="2 3" key="1">
    <citation type="submission" date="2018-12" db="EMBL/GenBank/DDBJ databases">
        <authorList>
            <consortium name="Pathogen Informatics"/>
        </authorList>
    </citation>
    <scope>NUCLEOTIDE SEQUENCE [LARGE SCALE GENOMIC DNA]</scope>
    <source>
        <strain evidence="2 3">NCTC13071</strain>
    </source>
</reference>
<dbReference type="GeneID" id="85012305"/>
<dbReference type="Proteomes" id="UP000274578">
    <property type="component" value="Chromosome 1"/>
</dbReference>
<organism evidence="2 3">
    <name type="scientific">Segatella oris</name>
    <dbReference type="NCBI Taxonomy" id="28135"/>
    <lineage>
        <taxon>Bacteria</taxon>
        <taxon>Pseudomonadati</taxon>
        <taxon>Bacteroidota</taxon>
        <taxon>Bacteroidia</taxon>
        <taxon>Bacteroidales</taxon>
        <taxon>Prevotellaceae</taxon>
        <taxon>Segatella</taxon>
    </lineage>
</organism>
<dbReference type="EMBL" id="LR134384">
    <property type="protein sequence ID" value="VEH15479.1"/>
    <property type="molecule type" value="Genomic_DNA"/>
</dbReference>
<evidence type="ECO:0000256" key="1">
    <source>
        <dbReference type="SAM" id="Phobius"/>
    </source>
</evidence>
<proteinExistence type="predicted"/>
<accession>A0A448L667</accession>
<evidence type="ECO:0000313" key="3">
    <source>
        <dbReference type="Proteomes" id="UP000274578"/>
    </source>
</evidence>
<feature type="transmembrane region" description="Helical" evidence="1">
    <location>
        <begin position="36"/>
        <end position="57"/>
    </location>
</feature>
<dbReference type="AlphaFoldDB" id="A0A448L667"/>
<evidence type="ECO:0008006" key="4">
    <source>
        <dbReference type="Google" id="ProtNLM"/>
    </source>
</evidence>
<feature type="transmembrane region" description="Helical" evidence="1">
    <location>
        <begin position="6"/>
        <end position="24"/>
    </location>
</feature>
<dbReference type="KEGG" id="poc:NCTC13071_01483"/>
<dbReference type="InterPro" id="IPR027890">
    <property type="entry name" value="DUF4491"/>
</dbReference>
<keyword evidence="1" id="KW-0472">Membrane</keyword>
<protein>
    <recommendedName>
        <fullName evidence="4">DUF4491 domain-containing protein</fullName>
    </recommendedName>
</protein>
<keyword evidence="1" id="KW-0812">Transmembrane</keyword>
<dbReference type="Pfam" id="PF14898">
    <property type="entry name" value="DUF4491"/>
    <property type="match status" value="1"/>
</dbReference>